<proteinExistence type="predicted"/>
<dbReference type="Proteomes" id="UP000831782">
    <property type="component" value="Chromosome"/>
</dbReference>
<dbReference type="Pfam" id="PF13790">
    <property type="entry name" value="SR1P"/>
    <property type="match status" value="1"/>
</dbReference>
<dbReference type="EMBL" id="CP095072">
    <property type="protein sequence ID" value="UOQ48837.1"/>
    <property type="molecule type" value="Genomic_DNA"/>
</dbReference>
<evidence type="ECO:0000313" key="1">
    <source>
        <dbReference type="EMBL" id="UOQ48837.1"/>
    </source>
</evidence>
<dbReference type="InterPro" id="IPR025236">
    <property type="entry name" value="SR1P"/>
</dbReference>
<accession>A0ABY4EY69</accession>
<dbReference type="RefSeq" id="WP_244719983.1">
    <property type="nucleotide sequence ID" value="NZ_CP095072.1"/>
</dbReference>
<gene>
    <name evidence="1" type="ORF">MUN88_01460</name>
</gene>
<organism evidence="1 2">
    <name type="scientific">Gracilibacillus caseinilyticus</name>
    <dbReference type="NCBI Taxonomy" id="2932256"/>
    <lineage>
        <taxon>Bacteria</taxon>
        <taxon>Bacillati</taxon>
        <taxon>Bacillota</taxon>
        <taxon>Bacilli</taxon>
        <taxon>Bacillales</taxon>
        <taxon>Bacillaceae</taxon>
        <taxon>Gracilibacillus</taxon>
    </lineage>
</organism>
<sequence>MNSTKKGLAMGIVICSNCGSSIDALPTQKVTTYYSYCNHPDCQKKKRQNR</sequence>
<reference evidence="1 2" key="1">
    <citation type="submission" date="2022-04" db="EMBL/GenBank/DDBJ databases">
        <title>Gracilibacillus sp. isolated from saltern.</title>
        <authorList>
            <person name="Won M."/>
            <person name="Lee C.-M."/>
            <person name="Woen H.-Y."/>
            <person name="Kwon S.-W."/>
        </authorList>
    </citation>
    <scope>NUCLEOTIDE SEQUENCE [LARGE SCALE GENOMIC DNA]</scope>
    <source>
        <strain evidence="1 2">SSWR10-1</strain>
    </source>
</reference>
<evidence type="ECO:0000313" key="2">
    <source>
        <dbReference type="Proteomes" id="UP000831782"/>
    </source>
</evidence>
<keyword evidence="2" id="KW-1185">Reference proteome</keyword>
<name>A0ABY4EY69_9BACI</name>
<protein>
    <submittedName>
        <fullName evidence="1">GapA-binding peptide SR1P</fullName>
    </submittedName>
</protein>